<sequence>MNRDHRDRDDTRVPLPDLCSMQGLFALVLVAGITITVMQLAPGARPGWRAFSVGMLFAVWLSVVLAASVCMLRPWFERLPSTLPYFAVWSWMVAMTVLLSASIGWIDHALQLGLTHQTTSRFTLINGTLVALIAAALLRYFYVLMQWRARLAAVSRAQVQALQARIRPHFLFNSMNTVAALVRVDPAAAERTVEDLADLFRAALASDSEGTLGEELDLVDRYLDIEQRRLGDRLRVQRDIVDPPTDFTLPRLLLQPLVENAVRHGIQPSREGGTVRIAVSADAHEVRMAIDNSVPREPVTTLDEDGHGHGHGLHSVRQRIAYHYGERGRLMVEDADGRYTVRVILPRSPA</sequence>
<dbReference type="PANTHER" id="PTHR34220:SF7">
    <property type="entry name" value="SENSOR HISTIDINE KINASE YPDA"/>
    <property type="match status" value="1"/>
</dbReference>
<dbReference type="AlphaFoldDB" id="A0A846ZR44"/>
<keyword evidence="1" id="KW-1133">Transmembrane helix</keyword>
<dbReference type="Pfam" id="PF02518">
    <property type="entry name" value="HATPase_c"/>
    <property type="match status" value="1"/>
</dbReference>
<dbReference type="Proteomes" id="UP000541636">
    <property type="component" value="Unassembled WGS sequence"/>
</dbReference>
<accession>A0A846ZR44</accession>
<dbReference type="InterPro" id="IPR050640">
    <property type="entry name" value="Bact_2-comp_sensor_kinase"/>
</dbReference>
<evidence type="ECO:0000256" key="1">
    <source>
        <dbReference type="SAM" id="Phobius"/>
    </source>
</evidence>
<name>A0A846ZR44_9GAMM</name>
<keyword evidence="4" id="KW-0418">Kinase</keyword>
<dbReference type="EMBL" id="JAAZQD010000005">
    <property type="protein sequence ID" value="NKZ39893.1"/>
    <property type="molecule type" value="Genomic_DNA"/>
</dbReference>
<keyword evidence="4" id="KW-0808">Transferase</keyword>
<feature type="transmembrane region" description="Helical" evidence="1">
    <location>
        <begin position="122"/>
        <end position="142"/>
    </location>
</feature>
<evidence type="ECO:0000313" key="5">
    <source>
        <dbReference type="Proteomes" id="UP000541636"/>
    </source>
</evidence>
<dbReference type="RefSeq" id="WP_168609760.1">
    <property type="nucleotide sequence ID" value="NZ_JAAZQD010000005.1"/>
</dbReference>
<evidence type="ECO:0000313" key="4">
    <source>
        <dbReference type="EMBL" id="NKZ39893.1"/>
    </source>
</evidence>
<protein>
    <submittedName>
        <fullName evidence="4">Histidine kinase</fullName>
    </submittedName>
</protein>
<dbReference type="PANTHER" id="PTHR34220">
    <property type="entry name" value="SENSOR HISTIDINE KINASE YPDA"/>
    <property type="match status" value="1"/>
</dbReference>
<feature type="transmembrane region" description="Helical" evidence="1">
    <location>
        <begin position="20"/>
        <end position="41"/>
    </location>
</feature>
<proteinExistence type="predicted"/>
<dbReference type="InterPro" id="IPR010559">
    <property type="entry name" value="Sig_transdc_His_kin_internal"/>
</dbReference>
<organism evidence="4 5">
    <name type="scientific">Oleiagrimonas citrea</name>
    <dbReference type="NCBI Taxonomy" id="1665687"/>
    <lineage>
        <taxon>Bacteria</taxon>
        <taxon>Pseudomonadati</taxon>
        <taxon>Pseudomonadota</taxon>
        <taxon>Gammaproteobacteria</taxon>
        <taxon>Lysobacterales</taxon>
        <taxon>Rhodanobacteraceae</taxon>
        <taxon>Oleiagrimonas</taxon>
    </lineage>
</organism>
<comment type="caution">
    <text evidence="4">The sequence shown here is derived from an EMBL/GenBank/DDBJ whole genome shotgun (WGS) entry which is preliminary data.</text>
</comment>
<feature type="transmembrane region" description="Helical" evidence="1">
    <location>
        <begin position="88"/>
        <end position="110"/>
    </location>
</feature>
<evidence type="ECO:0000259" key="2">
    <source>
        <dbReference type="Pfam" id="PF02518"/>
    </source>
</evidence>
<dbReference type="GO" id="GO:0016020">
    <property type="term" value="C:membrane"/>
    <property type="evidence" value="ECO:0007669"/>
    <property type="project" value="InterPro"/>
</dbReference>
<gene>
    <name evidence="4" type="ORF">HF690_13130</name>
</gene>
<feature type="transmembrane region" description="Helical" evidence="1">
    <location>
        <begin position="53"/>
        <end position="76"/>
    </location>
</feature>
<dbReference type="InterPro" id="IPR003594">
    <property type="entry name" value="HATPase_dom"/>
</dbReference>
<evidence type="ECO:0000259" key="3">
    <source>
        <dbReference type="Pfam" id="PF06580"/>
    </source>
</evidence>
<feature type="domain" description="Histidine kinase/HSP90-like ATPase" evidence="2">
    <location>
        <begin position="250"/>
        <end position="347"/>
    </location>
</feature>
<dbReference type="Gene3D" id="3.30.565.10">
    <property type="entry name" value="Histidine kinase-like ATPase, C-terminal domain"/>
    <property type="match status" value="1"/>
</dbReference>
<dbReference type="InterPro" id="IPR036890">
    <property type="entry name" value="HATPase_C_sf"/>
</dbReference>
<dbReference type="Pfam" id="PF06580">
    <property type="entry name" value="His_kinase"/>
    <property type="match status" value="1"/>
</dbReference>
<keyword evidence="1" id="KW-0812">Transmembrane</keyword>
<reference evidence="4 5" key="1">
    <citation type="journal article" date="2017" name="Int. J. Syst. Evol. Microbiol.">
        <title>Oleiagrimonas citrea sp. nov., a marine bacterium isolated from tidal flat sediment and emended description of the genus Oleiagrimonas Fang et al. 2015 and Oleiagrimonas soli.</title>
        <authorList>
            <person name="Yang S.H."/>
            <person name="Seo H.S."/>
            <person name="Seong C.N."/>
            <person name="Kwon K.K."/>
        </authorList>
    </citation>
    <scope>NUCLEOTIDE SEQUENCE [LARGE SCALE GENOMIC DNA]</scope>
    <source>
        <strain evidence="4 5">MEBiC09124</strain>
    </source>
</reference>
<feature type="domain" description="Signal transduction histidine kinase internal region" evidence="3">
    <location>
        <begin position="157"/>
        <end position="234"/>
    </location>
</feature>
<keyword evidence="1" id="KW-0472">Membrane</keyword>
<keyword evidence="5" id="KW-1185">Reference proteome</keyword>
<dbReference type="SUPFAM" id="SSF55874">
    <property type="entry name" value="ATPase domain of HSP90 chaperone/DNA topoisomerase II/histidine kinase"/>
    <property type="match status" value="1"/>
</dbReference>
<dbReference type="GO" id="GO:0000155">
    <property type="term" value="F:phosphorelay sensor kinase activity"/>
    <property type="evidence" value="ECO:0007669"/>
    <property type="project" value="InterPro"/>
</dbReference>